<dbReference type="Proteomes" id="UP000821853">
    <property type="component" value="Chromosome 3"/>
</dbReference>
<keyword evidence="3" id="KW-1185">Reference proteome</keyword>
<evidence type="ECO:0000313" key="3">
    <source>
        <dbReference type="Proteomes" id="UP000821853"/>
    </source>
</evidence>
<comment type="caution">
    <text evidence="2">The sequence shown here is derived from an EMBL/GenBank/DDBJ whole genome shotgun (WGS) entry which is preliminary data.</text>
</comment>
<dbReference type="Pfam" id="PF12937">
    <property type="entry name" value="F-box-like"/>
    <property type="match status" value="1"/>
</dbReference>
<dbReference type="SMART" id="SM00256">
    <property type="entry name" value="FBOX"/>
    <property type="match status" value="1"/>
</dbReference>
<dbReference type="SUPFAM" id="SSF81383">
    <property type="entry name" value="F-box domain"/>
    <property type="match status" value="1"/>
</dbReference>
<evidence type="ECO:0000313" key="2">
    <source>
        <dbReference type="EMBL" id="KAH9370596.1"/>
    </source>
</evidence>
<accession>A0A9J6G833</accession>
<proteinExistence type="predicted"/>
<dbReference type="VEuPathDB" id="VectorBase:HLOH_046603"/>
<evidence type="ECO:0000259" key="1">
    <source>
        <dbReference type="PROSITE" id="PS50181"/>
    </source>
</evidence>
<protein>
    <recommendedName>
        <fullName evidence="1">F-box domain-containing protein</fullName>
    </recommendedName>
</protein>
<dbReference type="EMBL" id="JABSTR010000005">
    <property type="protein sequence ID" value="KAH9370596.1"/>
    <property type="molecule type" value="Genomic_DNA"/>
</dbReference>
<reference evidence="2 3" key="1">
    <citation type="journal article" date="2020" name="Cell">
        <title>Large-Scale Comparative Analyses of Tick Genomes Elucidate Their Genetic Diversity and Vector Capacities.</title>
        <authorList>
            <consortium name="Tick Genome and Microbiome Consortium (TIGMIC)"/>
            <person name="Jia N."/>
            <person name="Wang J."/>
            <person name="Shi W."/>
            <person name="Du L."/>
            <person name="Sun Y."/>
            <person name="Zhan W."/>
            <person name="Jiang J.F."/>
            <person name="Wang Q."/>
            <person name="Zhang B."/>
            <person name="Ji P."/>
            <person name="Bell-Sakyi L."/>
            <person name="Cui X.M."/>
            <person name="Yuan T.T."/>
            <person name="Jiang B.G."/>
            <person name="Yang W.F."/>
            <person name="Lam T.T."/>
            <person name="Chang Q.C."/>
            <person name="Ding S.J."/>
            <person name="Wang X.J."/>
            <person name="Zhu J.G."/>
            <person name="Ruan X.D."/>
            <person name="Zhao L."/>
            <person name="Wei J.T."/>
            <person name="Ye R.Z."/>
            <person name="Que T.C."/>
            <person name="Du C.H."/>
            <person name="Zhou Y.H."/>
            <person name="Cheng J.X."/>
            <person name="Dai P.F."/>
            <person name="Guo W.B."/>
            <person name="Han X.H."/>
            <person name="Huang E.J."/>
            <person name="Li L.F."/>
            <person name="Wei W."/>
            <person name="Gao Y.C."/>
            <person name="Liu J.Z."/>
            <person name="Shao H.Z."/>
            <person name="Wang X."/>
            <person name="Wang C.C."/>
            <person name="Yang T.C."/>
            <person name="Huo Q.B."/>
            <person name="Li W."/>
            <person name="Chen H.Y."/>
            <person name="Chen S.E."/>
            <person name="Zhou L.G."/>
            <person name="Ni X.B."/>
            <person name="Tian J.H."/>
            <person name="Sheng Y."/>
            <person name="Liu T."/>
            <person name="Pan Y.S."/>
            <person name="Xia L.Y."/>
            <person name="Li J."/>
            <person name="Zhao F."/>
            <person name="Cao W.C."/>
        </authorList>
    </citation>
    <scope>NUCLEOTIDE SEQUENCE [LARGE SCALE GENOMIC DNA]</scope>
    <source>
        <strain evidence="2">HaeL-2018</strain>
    </source>
</reference>
<organism evidence="2 3">
    <name type="scientific">Haemaphysalis longicornis</name>
    <name type="common">Bush tick</name>
    <dbReference type="NCBI Taxonomy" id="44386"/>
    <lineage>
        <taxon>Eukaryota</taxon>
        <taxon>Metazoa</taxon>
        <taxon>Ecdysozoa</taxon>
        <taxon>Arthropoda</taxon>
        <taxon>Chelicerata</taxon>
        <taxon>Arachnida</taxon>
        <taxon>Acari</taxon>
        <taxon>Parasitiformes</taxon>
        <taxon>Ixodida</taxon>
        <taxon>Ixodoidea</taxon>
        <taxon>Ixodidae</taxon>
        <taxon>Haemaphysalinae</taxon>
        <taxon>Haemaphysalis</taxon>
    </lineage>
</organism>
<dbReference type="InterPro" id="IPR036047">
    <property type="entry name" value="F-box-like_dom_sf"/>
</dbReference>
<dbReference type="AlphaFoldDB" id="A0A9J6G833"/>
<dbReference type="PROSITE" id="PS50181">
    <property type="entry name" value="FBOX"/>
    <property type="match status" value="1"/>
</dbReference>
<gene>
    <name evidence="2" type="ORF">HPB48_002473</name>
</gene>
<dbReference type="InterPro" id="IPR001810">
    <property type="entry name" value="F-box_dom"/>
</dbReference>
<dbReference type="Gene3D" id="1.20.1280.50">
    <property type="match status" value="1"/>
</dbReference>
<feature type="domain" description="F-box" evidence="1">
    <location>
        <begin position="4"/>
        <end position="50"/>
    </location>
</feature>
<name>A0A9J6G833_HAELO</name>
<sequence length="172" mass="19853">MEPTGGMQNLEPEFVRLIFARLGMKDRGSLAQVCREWNAIIDAPCVWADKEVRVRLDESTTAEQLACFVRRAVRKLKVTTVGNPLLHLPRLMKAVPETRSLRPQLLPQPHRRCHSGDIYRASVGVVNYPRPELLQPNNRRCHRTYNKTVSQPGRTAAQQMQAYHRLLRELHR</sequence>